<sequence length="817" mass="91388">MKTTSVRSRLLLPVFLVTLGLLTCFGALLFWKFRNARPASAIRQLRINEICTVNPGTAIDEATTYEDYIELYNPTDEAISLGELWLSDNPRHCDLAPLPDKTIEPHGFLCIYAVGSEGGSPEGQPSVPLSVSEGETITLAWKHQSESGITTSLLVDSVTLPSSIRPGAVYARTGDGGPEFDQLRPTPGSSNQDASSVPEAPVIETASGFYENEVAVTITAKKGMTIRYTLDGSDPTSDSPEYTVPLTLTDPSKNPDQYASRTDITEEDSGYLPPETPVDKAVVLRAAAFDSQGGVSNTVTATYFLDFSEKEGYEDAVTLSLVTDPENLFSSEKGIYVRGALYDNAIDAGLIYNGLPWSFLTDYTNYYLEGRSSERAAHVQLFDASHNLALSQDCGIRIRGNESRHFPQKSFTLFSRKKYGKSTFDPVLFDTDISYPNLILSCSRTLKKAFFFDLVADRDTATQRYLPCQVFLNGEYWGMYYLMEKYSAEYLAGHYDVEQDNTLLIKDTRYVEDGDYEALQNYRDLRDFLSQADFSDPENYAELLTKMDMQSFIDWMCTNIYIANTDTKPLGGNVLTWQTVTPENDTEGDGRFRWILYDLDDSLGVGTDLATTPAYAFDSFTGHAVYAALGFLDDEPMPALMKNEDFRRQFVLTFLDLANENFRWDRVKALLDQTAEQKPWADKSWDRWNAAPETATFDEELQDLHTFFEHRAEYIIPMLADHFGLEGTLADVTLTSVPADQGSVVLNTITPDLDNADWTGQYYTDYPITLKAEPAEDSEFVRWEITGGEIANGAIEDSEIQVRLDGDTRIIAVFEKK</sequence>
<evidence type="ECO:0000313" key="4">
    <source>
        <dbReference type="Proteomes" id="UP001652461"/>
    </source>
</evidence>
<evidence type="ECO:0000313" key="3">
    <source>
        <dbReference type="EMBL" id="MCU6697040.1"/>
    </source>
</evidence>
<name>A0ABT2RXJ9_9FIRM</name>
<dbReference type="Pfam" id="PF08757">
    <property type="entry name" value="CotH"/>
    <property type="match status" value="1"/>
</dbReference>
<dbReference type="InterPro" id="IPR036415">
    <property type="entry name" value="Lamin_tail_dom_sf"/>
</dbReference>
<dbReference type="InterPro" id="IPR001322">
    <property type="entry name" value="Lamin_tail_dom"/>
</dbReference>
<feature type="region of interest" description="Disordered" evidence="1">
    <location>
        <begin position="231"/>
        <end position="259"/>
    </location>
</feature>
<accession>A0ABT2RXJ9</accession>
<evidence type="ECO:0000259" key="2">
    <source>
        <dbReference type="PROSITE" id="PS51841"/>
    </source>
</evidence>
<feature type="region of interest" description="Disordered" evidence="1">
    <location>
        <begin position="169"/>
        <end position="197"/>
    </location>
</feature>
<feature type="domain" description="LTD" evidence="2">
    <location>
        <begin position="31"/>
        <end position="222"/>
    </location>
</feature>
<comment type="caution">
    <text evidence="3">The sequence shown here is derived from an EMBL/GenBank/DDBJ whole genome shotgun (WGS) entry which is preliminary data.</text>
</comment>
<evidence type="ECO:0000256" key="1">
    <source>
        <dbReference type="SAM" id="MobiDB-lite"/>
    </source>
</evidence>
<reference evidence="3 4" key="1">
    <citation type="journal article" date="2021" name="ISME Commun">
        <title>Automated analysis of genomic sequences facilitates high-throughput and comprehensive description of bacteria.</title>
        <authorList>
            <person name="Hitch T.C.A."/>
        </authorList>
    </citation>
    <scope>NUCLEOTIDE SEQUENCE [LARGE SCALE GENOMIC DNA]</scope>
    <source>
        <strain evidence="3 4">Sanger_04</strain>
    </source>
</reference>
<gene>
    <name evidence="3" type="ORF">OCV63_09035</name>
</gene>
<dbReference type="Proteomes" id="UP001652461">
    <property type="component" value="Unassembled WGS sequence"/>
</dbReference>
<feature type="compositionally biased region" description="Polar residues" evidence="1">
    <location>
        <begin position="249"/>
        <end position="259"/>
    </location>
</feature>
<dbReference type="InterPro" id="IPR026876">
    <property type="entry name" value="Fn3_assoc_repeat"/>
</dbReference>
<dbReference type="PROSITE" id="PS51841">
    <property type="entry name" value="LTD"/>
    <property type="match status" value="1"/>
</dbReference>
<dbReference type="Pfam" id="PF13287">
    <property type="entry name" value="Fn3_assoc"/>
    <property type="match status" value="1"/>
</dbReference>
<keyword evidence="3" id="KW-0808">Transferase</keyword>
<protein>
    <submittedName>
        <fullName evidence="3">CotH kinase family protein</fullName>
    </submittedName>
</protein>
<dbReference type="SUPFAM" id="SSF74853">
    <property type="entry name" value="Lamin A/C globular tail domain"/>
    <property type="match status" value="1"/>
</dbReference>
<keyword evidence="3" id="KW-0418">Kinase</keyword>
<organism evidence="3 4">
    <name type="scientific">Laedolimicola ammoniilytica</name>
    <dbReference type="NCBI Taxonomy" id="2981771"/>
    <lineage>
        <taxon>Bacteria</taxon>
        <taxon>Bacillati</taxon>
        <taxon>Bacillota</taxon>
        <taxon>Clostridia</taxon>
        <taxon>Lachnospirales</taxon>
        <taxon>Lachnospiraceae</taxon>
        <taxon>Laedolimicola</taxon>
    </lineage>
</organism>
<keyword evidence="4" id="KW-1185">Reference proteome</keyword>
<dbReference type="GO" id="GO:0016301">
    <property type="term" value="F:kinase activity"/>
    <property type="evidence" value="ECO:0007669"/>
    <property type="project" value="UniProtKB-KW"/>
</dbReference>
<dbReference type="RefSeq" id="WP_158363513.1">
    <property type="nucleotide sequence ID" value="NZ_JAOQKC010000010.1"/>
</dbReference>
<dbReference type="EMBL" id="JAOQKC010000010">
    <property type="protein sequence ID" value="MCU6697040.1"/>
    <property type="molecule type" value="Genomic_DNA"/>
</dbReference>
<dbReference type="InterPro" id="IPR014867">
    <property type="entry name" value="Spore_coat_CotH_CotH2/3/7"/>
</dbReference>
<proteinExistence type="predicted"/>